<name>A0A382M4S3_9ZZZZ</name>
<sequence>MMGRFENVDHEKQALDWAFSLT</sequence>
<dbReference type="AlphaFoldDB" id="A0A382M4S3"/>
<evidence type="ECO:0000313" key="1">
    <source>
        <dbReference type="EMBL" id="SVC43899.1"/>
    </source>
</evidence>
<proteinExistence type="predicted"/>
<gene>
    <name evidence="1" type="ORF">METZ01_LOCUS296753</name>
</gene>
<protein>
    <submittedName>
        <fullName evidence="1">Uncharacterized protein</fullName>
    </submittedName>
</protein>
<dbReference type="EMBL" id="UINC01091267">
    <property type="protein sequence ID" value="SVC43899.1"/>
    <property type="molecule type" value="Genomic_DNA"/>
</dbReference>
<organism evidence="1">
    <name type="scientific">marine metagenome</name>
    <dbReference type="NCBI Taxonomy" id="408172"/>
    <lineage>
        <taxon>unclassified sequences</taxon>
        <taxon>metagenomes</taxon>
        <taxon>ecological metagenomes</taxon>
    </lineage>
</organism>
<reference evidence="1" key="1">
    <citation type="submission" date="2018-05" db="EMBL/GenBank/DDBJ databases">
        <authorList>
            <person name="Lanie J.A."/>
            <person name="Ng W.-L."/>
            <person name="Kazmierczak K.M."/>
            <person name="Andrzejewski T.M."/>
            <person name="Davidsen T.M."/>
            <person name="Wayne K.J."/>
            <person name="Tettelin H."/>
            <person name="Glass J.I."/>
            <person name="Rusch D."/>
            <person name="Podicherti R."/>
            <person name="Tsui H.-C.T."/>
            <person name="Winkler M.E."/>
        </authorList>
    </citation>
    <scope>NUCLEOTIDE SEQUENCE</scope>
</reference>
<accession>A0A382M4S3</accession>